<protein>
    <recommendedName>
        <fullName evidence="5">Thioesterase family protein</fullName>
    </recommendedName>
</protein>
<comment type="caution">
    <text evidence="3">The sequence shown here is derived from an EMBL/GenBank/DDBJ whole genome shotgun (WGS) entry which is preliminary data.</text>
</comment>
<dbReference type="STRING" id="1441469.A0A225ANB4"/>
<dbReference type="Proteomes" id="UP000214365">
    <property type="component" value="Unassembled WGS sequence"/>
</dbReference>
<dbReference type="InterPro" id="IPR029069">
    <property type="entry name" value="HotDog_dom_sf"/>
</dbReference>
<dbReference type="OrthoDB" id="2532955at2759"/>
<evidence type="ECO:0000259" key="1">
    <source>
        <dbReference type="Pfam" id="PF13622"/>
    </source>
</evidence>
<feature type="domain" description="Acyl-CoA thioesterase-like C-terminal" evidence="2">
    <location>
        <begin position="174"/>
        <end position="322"/>
    </location>
</feature>
<dbReference type="Gene3D" id="2.40.160.210">
    <property type="entry name" value="Acyl-CoA thioesterase, double hotdog domain"/>
    <property type="match status" value="2"/>
</dbReference>
<dbReference type="InterPro" id="IPR052389">
    <property type="entry name" value="Sec_Metab_Biosynth-Assoc"/>
</dbReference>
<sequence length="342" mass="37422">MSGVKFSEATKVERLDSHAYRIDLSESFCTGAVPNGGYTASCMLAAASMHLSSRGQCDTLTAHFEYLNRTKIGPAVVVIEDMKLGRQLTTLHLTLWQDGLISQAPWVDTSVSRRRVLAYTTNANLRTFTGISLPTGYEVTPAAALPSPPDFEALKNNGADDHWEKSKSPESLSEHLASIYTWNLYVPRGGPLSPGVLDMWICMANGEHITQTALTYVVDSFPYNLHIFLATPALLELLNAPPERAADPQVQEVRQRNQQRSVLWSPTVVLNLEAKMALPENGVEWLAVRVTSKQIRNGTLDLEVLVRDVDGGLVALSNQVAMLVSMDRNTGGNKGDTTKASL</sequence>
<dbReference type="InterPro" id="IPR049450">
    <property type="entry name" value="ACOT8-like_C"/>
</dbReference>
<organism evidence="3 4">
    <name type="scientific">Talaromyces atroroseus</name>
    <dbReference type="NCBI Taxonomy" id="1441469"/>
    <lineage>
        <taxon>Eukaryota</taxon>
        <taxon>Fungi</taxon>
        <taxon>Dikarya</taxon>
        <taxon>Ascomycota</taxon>
        <taxon>Pezizomycotina</taxon>
        <taxon>Eurotiomycetes</taxon>
        <taxon>Eurotiomycetidae</taxon>
        <taxon>Eurotiales</taxon>
        <taxon>Trichocomaceae</taxon>
        <taxon>Talaromyces</taxon>
        <taxon>Talaromyces sect. Trachyspermi</taxon>
    </lineage>
</organism>
<accession>A0A225ANB4</accession>
<keyword evidence="4" id="KW-1185">Reference proteome</keyword>
<dbReference type="AlphaFoldDB" id="A0A225ANB4"/>
<dbReference type="EMBL" id="LFMY01000008">
    <property type="protein sequence ID" value="OKL58778.1"/>
    <property type="molecule type" value="Genomic_DNA"/>
</dbReference>
<feature type="domain" description="Acyl-CoA thioesterase-like N-terminal HotDog" evidence="1">
    <location>
        <begin position="26"/>
        <end position="105"/>
    </location>
</feature>
<dbReference type="Pfam" id="PF20789">
    <property type="entry name" value="4HBT_3C"/>
    <property type="match status" value="1"/>
</dbReference>
<dbReference type="Pfam" id="PF13622">
    <property type="entry name" value="4HBT_3"/>
    <property type="match status" value="1"/>
</dbReference>
<evidence type="ECO:0008006" key="5">
    <source>
        <dbReference type="Google" id="ProtNLM"/>
    </source>
</evidence>
<dbReference type="RefSeq" id="XP_020118899.1">
    <property type="nucleotide sequence ID" value="XM_020268351.1"/>
</dbReference>
<evidence type="ECO:0000313" key="3">
    <source>
        <dbReference type="EMBL" id="OKL58778.1"/>
    </source>
</evidence>
<gene>
    <name evidence="3" type="ORF">UA08_05552</name>
</gene>
<dbReference type="GeneID" id="31005308"/>
<evidence type="ECO:0000313" key="4">
    <source>
        <dbReference type="Proteomes" id="UP000214365"/>
    </source>
</evidence>
<evidence type="ECO:0000259" key="2">
    <source>
        <dbReference type="Pfam" id="PF20789"/>
    </source>
</evidence>
<name>A0A225ANB4_TALAT</name>
<dbReference type="InterPro" id="IPR042171">
    <property type="entry name" value="Acyl-CoA_hotdog"/>
</dbReference>
<dbReference type="SUPFAM" id="SSF54637">
    <property type="entry name" value="Thioesterase/thiol ester dehydrase-isomerase"/>
    <property type="match status" value="2"/>
</dbReference>
<dbReference type="InterPro" id="IPR049449">
    <property type="entry name" value="TesB_ACOT8-like_N"/>
</dbReference>
<dbReference type="PANTHER" id="PTHR38110">
    <property type="entry name" value="CHROMOSOME 23, WHOLE GENOME SHOTGUN SEQUENCE"/>
    <property type="match status" value="1"/>
</dbReference>
<reference evidence="3 4" key="1">
    <citation type="submission" date="2015-06" db="EMBL/GenBank/DDBJ databases">
        <title>Talaromyces atroroseus IBT 11181 draft genome.</title>
        <authorList>
            <person name="Rasmussen K.B."/>
            <person name="Rasmussen S."/>
            <person name="Petersen B."/>
            <person name="Sicheritz-Ponten T."/>
            <person name="Mortensen U.H."/>
            <person name="Thrane U."/>
        </authorList>
    </citation>
    <scope>NUCLEOTIDE SEQUENCE [LARGE SCALE GENOMIC DNA]</scope>
    <source>
        <strain evidence="3 4">IBT 11181</strain>
    </source>
</reference>
<proteinExistence type="predicted"/>
<dbReference type="PANTHER" id="PTHR38110:SF1">
    <property type="entry name" value="THIOESTERASE DOMAIN-CONTAINING PROTEIN"/>
    <property type="match status" value="1"/>
</dbReference>